<dbReference type="GO" id="GO:0016829">
    <property type="term" value="F:lyase activity"/>
    <property type="evidence" value="ECO:0007669"/>
    <property type="project" value="UniProtKB-KW"/>
</dbReference>
<dbReference type="OrthoDB" id="9810797at2"/>
<dbReference type="Gene3D" id="3.90.226.10">
    <property type="entry name" value="2-enoyl-CoA Hydratase, Chain A, domain 1"/>
    <property type="match status" value="1"/>
</dbReference>
<keyword evidence="2" id="KW-0456">Lyase</keyword>
<dbReference type="GO" id="GO:0006635">
    <property type="term" value="P:fatty acid beta-oxidation"/>
    <property type="evidence" value="ECO:0007669"/>
    <property type="project" value="TreeGrafter"/>
</dbReference>
<dbReference type="InterPro" id="IPR001753">
    <property type="entry name" value="Enoyl-CoA_hydra/iso"/>
</dbReference>
<dbReference type="Gene3D" id="1.10.12.10">
    <property type="entry name" value="Lyase 2-enoyl-coa Hydratase, Chain A, domain 2"/>
    <property type="match status" value="1"/>
</dbReference>
<dbReference type="PANTHER" id="PTHR11941">
    <property type="entry name" value="ENOYL-COA HYDRATASE-RELATED"/>
    <property type="match status" value="1"/>
</dbReference>
<evidence type="ECO:0000256" key="1">
    <source>
        <dbReference type="ARBA" id="ARBA00005254"/>
    </source>
</evidence>
<reference evidence="4 5" key="1">
    <citation type="submission" date="2018-06" db="EMBL/GenBank/DDBJ databases">
        <title>Genomic Encyclopedia of Type Strains, Phase IV (KMG-IV): sequencing the most valuable type-strain genomes for metagenomic binning, comparative biology and taxonomic classification.</title>
        <authorList>
            <person name="Goeker M."/>
        </authorList>
    </citation>
    <scope>NUCLEOTIDE SEQUENCE [LARGE SCALE GENOMIC DNA]</scope>
    <source>
        <strain evidence="4 5">DSM 24875</strain>
    </source>
</reference>
<comment type="caution">
    <text evidence="4">The sequence shown here is derived from an EMBL/GenBank/DDBJ whole genome shotgun (WGS) entry which is preliminary data.</text>
</comment>
<evidence type="ECO:0000256" key="2">
    <source>
        <dbReference type="ARBA" id="ARBA00023239"/>
    </source>
</evidence>
<proteinExistence type="inferred from homology"/>
<evidence type="ECO:0000313" key="5">
    <source>
        <dbReference type="Proteomes" id="UP000253529"/>
    </source>
</evidence>
<dbReference type="RefSeq" id="WP_113891053.1">
    <property type="nucleotide sequence ID" value="NZ_QNRK01000024.1"/>
</dbReference>
<dbReference type="CDD" id="cd06558">
    <property type="entry name" value="crotonase-like"/>
    <property type="match status" value="1"/>
</dbReference>
<name>A0A366F4H6_9HYPH</name>
<dbReference type="EMBL" id="QNRK01000024">
    <property type="protein sequence ID" value="RBP08669.1"/>
    <property type="molecule type" value="Genomic_DNA"/>
</dbReference>
<evidence type="ECO:0000256" key="3">
    <source>
        <dbReference type="RuleBase" id="RU003707"/>
    </source>
</evidence>
<dbReference type="InterPro" id="IPR029045">
    <property type="entry name" value="ClpP/crotonase-like_dom_sf"/>
</dbReference>
<evidence type="ECO:0000313" key="4">
    <source>
        <dbReference type="EMBL" id="RBP08669.1"/>
    </source>
</evidence>
<dbReference type="InterPro" id="IPR014748">
    <property type="entry name" value="Enoyl-CoA_hydra_C"/>
</dbReference>
<dbReference type="SUPFAM" id="SSF52096">
    <property type="entry name" value="ClpP/crotonase"/>
    <property type="match status" value="1"/>
</dbReference>
<sequence>MTDITLSFEPPFARIVLNRPDRRNAISRAMWRALPAIRSSIEARTDALVVLLEGAGGHFSAGADISEFDEVYRDAAATRDYGDAIQDGLRALSAIDRPTVAVMQGNVVGGGIALAIACDLRFCAADAYLAITPARLGLVYGHAETRRLVELVGPARAKDLLFTGRRIETDEALAIGLIDRRIETALRETALGYARGLADLSQTSIRSAKRTVDAIAGGLTVETPAFRALVERAALGPDFAEGRAAFGEKRPARFAARDATSPVAES</sequence>
<accession>A0A366F4H6</accession>
<dbReference type="InterPro" id="IPR018376">
    <property type="entry name" value="Enoyl-CoA_hyd/isom_CS"/>
</dbReference>
<organism evidence="4 5">
    <name type="scientific">Roseiarcus fermentans</name>
    <dbReference type="NCBI Taxonomy" id="1473586"/>
    <lineage>
        <taxon>Bacteria</taxon>
        <taxon>Pseudomonadati</taxon>
        <taxon>Pseudomonadota</taxon>
        <taxon>Alphaproteobacteria</taxon>
        <taxon>Hyphomicrobiales</taxon>
        <taxon>Roseiarcaceae</taxon>
        <taxon>Roseiarcus</taxon>
    </lineage>
</organism>
<keyword evidence="5" id="KW-1185">Reference proteome</keyword>
<dbReference type="AlphaFoldDB" id="A0A366F4H6"/>
<dbReference type="PROSITE" id="PS00166">
    <property type="entry name" value="ENOYL_COA_HYDRATASE"/>
    <property type="match status" value="1"/>
</dbReference>
<protein>
    <submittedName>
        <fullName evidence="4">Enoyl-CoA hydratase/carnithine racemase</fullName>
    </submittedName>
</protein>
<dbReference type="Proteomes" id="UP000253529">
    <property type="component" value="Unassembled WGS sequence"/>
</dbReference>
<dbReference type="PANTHER" id="PTHR11941:SF54">
    <property type="entry name" value="ENOYL-COA HYDRATASE, MITOCHONDRIAL"/>
    <property type="match status" value="1"/>
</dbReference>
<gene>
    <name evidence="4" type="ORF">DFR50_12455</name>
</gene>
<dbReference type="Pfam" id="PF00378">
    <property type="entry name" value="ECH_1"/>
    <property type="match status" value="1"/>
</dbReference>
<comment type="similarity">
    <text evidence="1 3">Belongs to the enoyl-CoA hydratase/isomerase family.</text>
</comment>